<evidence type="ECO:0000256" key="3">
    <source>
        <dbReference type="ARBA" id="ARBA00022806"/>
    </source>
</evidence>
<dbReference type="Pfam" id="PF00271">
    <property type="entry name" value="Helicase_C"/>
    <property type="match status" value="1"/>
</dbReference>
<evidence type="ECO:0000313" key="8">
    <source>
        <dbReference type="EMBL" id="XCG63827.1"/>
    </source>
</evidence>
<dbReference type="CDD" id="cd18791">
    <property type="entry name" value="SF2_C_RHA"/>
    <property type="match status" value="1"/>
</dbReference>
<dbReference type="EMBL" id="CP159218">
    <property type="protein sequence ID" value="XCG63827.1"/>
    <property type="molecule type" value="Genomic_DNA"/>
</dbReference>
<dbReference type="PIRSF" id="PIRSF005496">
    <property type="entry name" value="ATP_hel_hrpB"/>
    <property type="match status" value="1"/>
</dbReference>
<sequence>MTSPPLLPGPEAPGADLPVRPALAELVEAVRARGTAVLVAPPGSGKTSLLPLALADAVDGRVIVAEPRRLATRAAAHRLAWLIGERPGDRIGYAMRDERAGSARTRVEVVTTGLLVQRLQRDPELAGVGAIVIDECHERHLDADLALAFCVDVRDTLRPDLALIATSATPDTEAMTRALGGADTPVVTAATASFPVTVEWVPPPQALPLLADARVDPRLLVHVAAVVLRALQEGPGDVLVFVPGEAEIAGVIRNLGGGIHALPLYGRQTRVEQERALTPSDRQQVVVTTAVAESSLTVPGIRAVVDAGLARQPRTDPSRGLSALVTTRVSRAAADQRAGRAGREGPGRVYRCWSAVDHSHLADHTPPEIATADLAGFALSMAAWGAPGGRGLALLSAPPVAALDVAVDLLRELGAVDADGRITQRGQQIAGISAHPRLARALLDGAPLVGTDRAREVVALLSDDSLTGRSDDLPARWREMRQGVDRAASARWRDEIRRLGRSGEAGRSPESAGVTSSRTPDDLAAGMVVGLAYPDRIARARSTEGVTYQLLSGTGAALVVTSGLRRSTWLAVASADRPVGRADARIRSAAPIDEATARLVAGDLVTHTDDIRWHDGRVVAERVESLGAIRLAASPIGTPDPALLVAAITDGLRRSGLEILPWSEAAIRLRERMSFCHTMIGAPWPAVDDTALLADLDGWLGPDLQKVRRSKDLGRVDILGALRRLLPWPAAARLDELAPDRLRVPSGNQVRVGYDGDSPPVVAVKLQEMFGWTVTPRLADGRAPIVLHLLSPAGRTVAITGDLASFWVQGYPQARAELRARYPRHPWPEDPLTAEPTRRVKPRS</sequence>
<dbReference type="SMART" id="SM00847">
    <property type="entry name" value="HA2"/>
    <property type="match status" value="1"/>
</dbReference>
<dbReference type="InterPro" id="IPR014001">
    <property type="entry name" value="Helicase_ATP-bd"/>
</dbReference>
<dbReference type="NCBIfam" id="TIGR01970">
    <property type="entry name" value="DEAH_box_HrpB"/>
    <property type="match status" value="1"/>
</dbReference>
<dbReference type="Pfam" id="PF00270">
    <property type="entry name" value="DEAD"/>
    <property type="match status" value="1"/>
</dbReference>
<evidence type="ECO:0000256" key="1">
    <source>
        <dbReference type="ARBA" id="ARBA00022741"/>
    </source>
</evidence>
<dbReference type="InterPro" id="IPR001650">
    <property type="entry name" value="Helicase_C-like"/>
</dbReference>
<dbReference type="PANTHER" id="PTHR43519:SF1">
    <property type="entry name" value="ATP-DEPENDENT RNA HELICASE HRPB"/>
    <property type="match status" value="1"/>
</dbReference>
<accession>A0AAU8DNI4</accession>
<dbReference type="InterPro" id="IPR027417">
    <property type="entry name" value="P-loop_NTPase"/>
</dbReference>
<gene>
    <name evidence="8" type="primary">hrpB</name>
    <name evidence="8" type="ORF">ABLG96_00260</name>
</gene>
<evidence type="ECO:0000259" key="6">
    <source>
        <dbReference type="PROSITE" id="PS51192"/>
    </source>
</evidence>
<keyword evidence="2 8" id="KW-0378">Hydrolase</keyword>
<keyword evidence="1" id="KW-0547">Nucleotide-binding</keyword>
<evidence type="ECO:0000256" key="5">
    <source>
        <dbReference type="SAM" id="MobiDB-lite"/>
    </source>
</evidence>
<feature type="domain" description="Helicase ATP-binding" evidence="6">
    <location>
        <begin position="27"/>
        <end position="188"/>
    </location>
</feature>
<evidence type="ECO:0000259" key="7">
    <source>
        <dbReference type="PROSITE" id="PS51194"/>
    </source>
</evidence>
<dbReference type="SMART" id="SM00487">
    <property type="entry name" value="DEXDc"/>
    <property type="match status" value="1"/>
</dbReference>
<dbReference type="SUPFAM" id="SSF52540">
    <property type="entry name" value="P-loop containing nucleoside triphosphate hydrolases"/>
    <property type="match status" value="1"/>
</dbReference>
<dbReference type="GO" id="GO:0003676">
    <property type="term" value="F:nucleic acid binding"/>
    <property type="evidence" value="ECO:0007669"/>
    <property type="project" value="InterPro"/>
</dbReference>
<protein>
    <submittedName>
        <fullName evidence="8">ATP-dependent helicase HrpB</fullName>
        <ecNumber evidence="8">3.6.4.13</ecNumber>
    </submittedName>
</protein>
<dbReference type="InterPro" id="IPR010225">
    <property type="entry name" value="HrpB"/>
</dbReference>
<keyword evidence="4" id="KW-0067">ATP-binding</keyword>
<dbReference type="GO" id="GO:0003724">
    <property type="term" value="F:RNA helicase activity"/>
    <property type="evidence" value="ECO:0007669"/>
    <property type="project" value="UniProtKB-EC"/>
</dbReference>
<evidence type="ECO:0000256" key="4">
    <source>
        <dbReference type="ARBA" id="ARBA00022840"/>
    </source>
</evidence>
<feature type="region of interest" description="Disordered" evidence="5">
    <location>
        <begin position="500"/>
        <end position="519"/>
    </location>
</feature>
<name>A0AAU8DNI4_9ACTN</name>
<dbReference type="GO" id="GO:0016787">
    <property type="term" value="F:hydrolase activity"/>
    <property type="evidence" value="ECO:0007669"/>
    <property type="project" value="UniProtKB-KW"/>
</dbReference>
<dbReference type="Pfam" id="PF08482">
    <property type="entry name" value="HrpB_C"/>
    <property type="match status" value="1"/>
</dbReference>
<dbReference type="PROSITE" id="PS51192">
    <property type="entry name" value="HELICASE_ATP_BIND_1"/>
    <property type="match status" value="1"/>
</dbReference>
<dbReference type="InterPro" id="IPR007502">
    <property type="entry name" value="Helicase-assoc_dom"/>
</dbReference>
<dbReference type="InterPro" id="IPR011545">
    <property type="entry name" value="DEAD/DEAH_box_helicase_dom"/>
</dbReference>
<dbReference type="GO" id="GO:0005524">
    <property type="term" value="F:ATP binding"/>
    <property type="evidence" value="ECO:0007669"/>
    <property type="project" value="UniProtKB-KW"/>
</dbReference>
<dbReference type="EC" id="3.6.4.13" evidence="8"/>
<dbReference type="InterPro" id="IPR013689">
    <property type="entry name" value="RNA_helicase_ATP-dep_HrpB_C"/>
</dbReference>
<dbReference type="AlphaFoldDB" id="A0AAU8DNI4"/>
<organism evidence="8">
    <name type="scientific">Nakamurella sp. A5-74</name>
    <dbReference type="NCBI Taxonomy" id="3158264"/>
    <lineage>
        <taxon>Bacteria</taxon>
        <taxon>Bacillati</taxon>
        <taxon>Actinomycetota</taxon>
        <taxon>Actinomycetes</taxon>
        <taxon>Nakamurellales</taxon>
        <taxon>Nakamurellaceae</taxon>
        <taxon>Nakamurella</taxon>
    </lineage>
</organism>
<feature type="domain" description="Helicase C-terminal" evidence="7">
    <location>
        <begin position="222"/>
        <end position="385"/>
    </location>
</feature>
<dbReference type="Gene3D" id="3.40.50.300">
    <property type="entry name" value="P-loop containing nucleotide triphosphate hydrolases"/>
    <property type="match status" value="2"/>
</dbReference>
<evidence type="ECO:0000256" key="2">
    <source>
        <dbReference type="ARBA" id="ARBA00022801"/>
    </source>
</evidence>
<feature type="region of interest" description="Disordered" evidence="5">
    <location>
        <begin position="822"/>
        <end position="844"/>
    </location>
</feature>
<dbReference type="InterPro" id="IPR049614">
    <property type="entry name" value="HrpB_DEXH"/>
</dbReference>
<dbReference type="PROSITE" id="PS51194">
    <property type="entry name" value="HELICASE_CTER"/>
    <property type="match status" value="1"/>
</dbReference>
<dbReference type="Gene3D" id="1.20.120.1080">
    <property type="match status" value="1"/>
</dbReference>
<reference evidence="8" key="1">
    <citation type="submission" date="2024-05" db="EMBL/GenBank/DDBJ databases">
        <authorList>
            <person name="Cai S.Y."/>
            <person name="Jin L.M."/>
            <person name="Li H.R."/>
        </authorList>
    </citation>
    <scope>NUCLEOTIDE SEQUENCE</scope>
    <source>
        <strain evidence="8">A5-74</strain>
    </source>
</reference>
<dbReference type="CDD" id="cd17990">
    <property type="entry name" value="DEXHc_HrpB"/>
    <property type="match status" value="1"/>
</dbReference>
<dbReference type="PANTHER" id="PTHR43519">
    <property type="entry name" value="ATP-DEPENDENT RNA HELICASE HRPB"/>
    <property type="match status" value="1"/>
</dbReference>
<dbReference type="RefSeq" id="WP_353649442.1">
    <property type="nucleotide sequence ID" value="NZ_CP159218.1"/>
</dbReference>
<dbReference type="SMART" id="SM00490">
    <property type="entry name" value="HELICc"/>
    <property type="match status" value="1"/>
</dbReference>
<keyword evidence="3 8" id="KW-0347">Helicase</keyword>
<proteinExistence type="predicted"/>